<sequence length="129" mass="14764">WPQERASCQTNSEGDKVMVQENQVNLLEQNQWQAGPGEELKIPEVYISRLKFEIVVFTMKKDFTFRCSEKEQLPGGGWRFANVIIDTSKLNPKGEVELQRFTYHPELELVNVPFMAIPAPEEPVPGEAD</sequence>
<feature type="non-terminal residue" evidence="1">
    <location>
        <position position="1"/>
    </location>
</feature>
<name>X1SF78_9ZZZZ</name>
<comment type="caution">
    <text evidence="1">The sequence shown here is derived from an EMBL/GenBank/DDBJ whole genome shotgun (WGS) entry which is preliminary data.</text>
</comment>
<accession>X1SF78</accession>
<proteinExistence type="predicted"/>
<reference evidence="1" key="1">
    <citation type="journal article" date="2014" name="Front. Microbiol.">
        <title>High frequency of phylogenetically diverse reductive dehalogenase-homologous genes in deep subseafloor sedimentary metagenomes.</title>
        <authorList>
            <person name="Kawai M."/>
            <person name="Futagami T."/>
            <person name="Toyoda A."/>
            <person name="Takaki Y."/>
            <person name="Nishi S."/>
            <person name="Hori S."/>
            <person name="Arai W."/>
            <person name="Tsubouchi T."/>
            <person name="Morono Y."/>
            <person name="Uchiyama I."/>
            <person name="Ito T."/>
            <person name="Fujiyama A."/>
            <person name="Inagaki F."/>
            <person name="Takami H."/>
        </authorList>
    </citation>
    <scope>NUCLEOTIDE SEQUENCE</scope>
    <source>
        <strain evidence="1">Expedition CK06-06</strain>
    </source>
</reference>
<dbReference type="AlphaFoldDB" id="X1SF78"/>
<evidence type="ECO:0000313" key="1">
    <source>
        <dbReference type="EMBL" id="GAI74050.1"/>
    </source>
</evidence>
<protein>
    <submittedName>
        <fullName evidence="1">Uncharacterized protein</fullName>
    </submittedName>
</protein>
<gene>
    <name evidence="1" type="ORF">S12H4_23979</name>
</gene>
<dbReference type="EMBL" id="BARW01012874">
    <property type="protein sequence ID" value="GAI74050.1"/>
    <property type="molecule type" value="Genomic_DNA"/>
</dbReference>
<organism evidence="1">
    <name type="scientific">marine sediment metagenome</name>
    <dbReference type="NCBI Taxonomy" id="412755"/>
    <lineage>
        <taxon>unclassified sequences</taxon>
        <taxon>metagenomes</taxon>
        <taxon>ecological metagenomes</taxon>
    </lineage>
</organism>